<dbReference type="GO" id="GO:0016757">
    <property type="term" value="F:glycosyltransferase activity"/>
    <property type="evidence" value="ECO:0007669"/>
    <property type="project" value="UniProtKB-ARBA"/>
</dbReference>
<gene>
    <name evidence="2" type="ORF">GM668_10750</name>
</gene>
<dbReference type="OrthoDB" id="9794575at2"/>
<dbReference type="PANTHER" id="PTHR12526">
    <property type="entry name" value="GLYCOSYLTRANSFERASE"/>
    <property type="match status" value="1"/>
</dbReference>
<evidence type="ECO:0000313" key="2">
    <source>
        <dbReference type="EMBL" id="MTW02559.1"/>
    </source>
</evidence>
<dbReference type="Proteomes" id="UP000484015">
    <property type="component" value="Unassembled WGS sequence"/>
</dbReference>
<dbReference type="EMBL" id="WNLA01000005">
    <property type="protein sequence ID" value="MTW02559.1"/>
    <property type="molecule type" value="Genomic_DNA"/>
</dbReference>
<dbReference type="Gene3D" id="3.40.50.2000">
    <property type="entry name" value="Glycogen Phosphorylase B"/>
    <property type="match status" value="2"/>
</dbReference>
<comment type="caution">
    <text evidence="2">The sequence shown here is derived from an EMBL/GenBank/DDBJ whole genome shotgun (WGS) entry which is preliminary data.</text>
</comment>
<proteinExistence type="predicted"/>
<dbReference type="AlphaFoldDB" id="A0A6L6PZG6"/>
<protein>
    <submittedName>
        <fullName evidence="2">Glycosyltransferase</fullName>
    </submittedName>
</protein>
<evidence type="ECO:0000259" key="1">
    <source>
        <dbReference type="Pfam" id="PF13579"/>
    </source>
</evidence>
<dbReference type="SUPFAM" id="SSF53756">
    <property type="entry name" value="UDP-Glycosyltransferase/glycogen phosphorylase"/>
    <property type="match status" value="1"/>
</dbReference>
<feature type="domain" description="Glycosyltransferase subfamily 4-like N-terminal" evidence="1">
    <location>
        <begin position="82"/>
        <end position="206"/>
    </location>
</feature>
<sequence>MAKSVLLIAFHFPPQSGSSGVQRTLAFCRYLPTHNWQPLMLSAQPQAYPVSATDLLQDIPADTVVQRAFALDSARHLSLKGHYLRLWALPDRWISWWFGAVPAGRRLLHRYRPQVIWSTYPIATAHLIGLTLHRLSGVPWVADLRDPMISTGFPTDKLSLWVYRWIERQVVRHSSRVVCTTPGAVRDYQRRYPEAPPEKFVVIENGYDEHSFPSGPEPVPPAGPFLLLHSGVVYPAERDPACLFQALADLRSEGLLSSKQFCLLLRATAHDRRISEQVQQYGLADMVRIEPPIHYRAALAEMMQAHGLLILQGSSCNAQIPAKLYEYIRSGRPILALTDLAGDTATALSGCSSAVVAPLDDVAAIRATLLAFLDKVRTGQLPPPPMAERQAASRQSRATQLAELLDQVAQ</sequence>
<dbReference type="Pfam" id="PF13579">
    <property type="entry name" value="Glyco_trans_4_4"/>
    <property type="match status" value="1"/>
</dbReference>
<accession>A0A6L6PZG6</accession>
<evidence type="ECO:0000313" key="3">
    <source>
        <dbReference type="Proteomes" id="UP000484015"/>
    </source>
</evidence>
<keyword evidence="3" id="KW-1185">Reference proteome</keyword>
<dbReference type="PANTHER" id="PTHR12526:SF638">
    <property type="entry name" value="SPORE COAT PROTEIN SA"/>
    <property type="match status" value="1"/>
</dbReference>
<organism evidence="2 3">
    <name type="scientific">Pseudoduganella ginsengisoli</name>
    <dbReference type="NCBI Taxonomy" id="1462440"/>
    <lineage>
        <taxon>Bacteria</taxon>
        <taxon>Pseudomonadati</taxon>
        <taxon>Pseudomonadota</taxon>
        <taxon>Betaproteobacteria</taxon>
        <taxon>Burkholderiales</taxon>
        <taxon>Oxalobacteraceae</taxon>
        <taxon>Telluria group</taxon>
        <taxon>Pseudoduganella</taxon>
    </lineage>
</organism>
<keyword evidence="2" id="KW-0808">Transferase</keyword>
<dbReference type="InterPro" id="IPR028098">
    <property type="entry name" value="Glyco_trans_4-like_N"/>
</dbReference>
<name>A0A6L6PZG6_9BURK</name>
<reference evidence="2 3" key="1">
    <citation type="submission" date="2019-11" db="EMBL/GenBank/DDBJ databases">
        <title>Type strains purchased from KCTC, JCM and DSMZ.</title>
        <authorList>
            <person name="Lu H."/>
        </authorList>
    </citation>
    <scope>NUCLEOTIDE SEQUENCE [LARGE SCALE GENOMIC DNA]</scope>
    <source>
        <strain evidence="2 3">KCTC 42409</strain>
    </source>
</reference>